<sequence length="171" mass="19756">MVIVLIGYMGSGKSSVGRKLAEMHSMTFVDMDDFIEEKEGKKIREIFADKGEIYFRKAESRYLEDLMKNSDNMVIALGGGTPCYGNNMDYIQQSTDKVVYLRASIEELTARLKEEKEHRPLIKHLSDTELEEFIRKHLFERNFFYLKAPYSVLVDGRPVETIADEITSRVV</sequence>
<evidence type="ECO:0000256" key="1">
    <source>
        <dbReference type="ARBA" id="ARBA00022605"/>
    </source>
</evidence>
<gene>
    <name evidence="7" type="primary">aroK</name>
    <name evidence="8" type="ORF">SAMN02927921_00245</name>
</gene>
<dbReference type="GO" id="GO:0008652">
    <property type="term" value="P:amino acid biosynthetic process"/>
    <property type="evidence" value="ECO:0007669"/>
    <property type="project" value="UniProtKB-KW"/>
</dbReference>
<dbReference type="GO" id="GO:0005524">
    <property type="term" value="F:ATP binding"/>
    <property type="evidence" value="ECO:0007669"/>
    <property type="project" value="UniProtKB-UniRule"/>
</dbReference>
<evidence type="ECO:0000256" key="6">
    <source>
        <dbReference type="ARBA" id="ARBA00023141"/>
    </source>
</evidence>
<dbReference type="EC" id="2.7.1.71" evidence="7"/>
<comment type="similarity">
    <text evidence="7">Belongs to the shikimate kinase family.</text>
</comment>
<dbReference type="InterPro" id="IPR000623">
    <property type="entry name" value="Shikimate_kinase/TSH1"/>
</dbReference>
<feature type="binding site" evidence="7">
    <location>
        <begin position="10"/>
        <end position="15"/>
    </location>
    <ligand>
        <name>ATP</name>
        <dbReference type="ChEBI" id="CHEBI:30616"/>
    </ligand>
</feature>
<feature type="binding site" evidence="7">
    <location>
        <position position="157"/>
    </location>
    <ligand>
        <name>ATP</name>
        <dbReference type="ChEBI" id="CHEBI:30616"/>
    </ligand>
</feature>
<feature type="binding site" evidence="7">
    <location>
        <position position="141"/>
    </location>
    <ligand>
        <name>substrate</name>
    </ligand>
</feature>
<comment type="pathway">
    <text evidence="7">Metabolic intermediate biosynthesis; chorismate biosynthesis; chorismate from D-erythrose 4-phosphate and phosphoenolpyruvate: step 5/7.</text>
</comment>
<evidence type="ECO:0000256" key="2">
    <source>
        <dbReference type="ARBA" id="ARBA00022679"/>
    </source>
</evidence>
<dbReference type="SUPFAM" id="SSF52540">
    <property type="entry name" value="P-loop containing nucleoside triphosphate hydrolases"/>
    <property type="match status" value="1"/>
</dbReference>
<keyword evidence="4 7" id="KW-0418">Kinase</keyword>
<name>A0A1K1LU83_9FLAO</name>
<feature type="binding site" evidence="7">
    <location>
        <position position="56"/>
    </location>
    <ligand>
        <name>substrate</name>
    </ligand>
</feature>
<keyword evidence="2 7" id="KW-0808">Transferase</keyword>
<dbReference type="AlphaFoldDB" id="A0A1K1LU83"/>
<dbReference type="GO" id="GO:0000287">
    <property type="term" value="F:magnesium ion binding"/>
    <property type="evidence" value="ECO:0007669"/>
    <property type="project" value="UniProtKB-UniRule"/>
</dbReference>
<evidence type="ECO:0000256" key="3">
    <source>
        <dbReference type="ARBA" id="ARBA00022741"/>
    </source>
</evidence>
<dbReference type="Pfam" id="PF01202">
    <property type="entry name" value="SKI"/>
    <property type="match status" value="1"/>
</dbReference>
<dbReference type="UniPathway" id="UPA00053">
    <property type="reaction ID" value="UER00088"/>
</dbReference>
<feature type="binding site" evidence="7">
    <location>
        <position position="119"/>
    </location>
    <ligand>
        <name>ATP</name>
        <dbReference type="ChEBI" id="CHEBI:30616"/>
    </ligand>
</feature>
<comment type="cofactor">
    <cofactor evidence="7">
        <name>Mg(2+)</name>
        <dbReference type="ChEBI" id="CHEBI:18420"/>
    </cofactor>
    <text evidence="7">Binds 1 Mg(2+) ion per subunit.</text>
</comment>
<dbReference type="PANTHER" id="PTHR21087:SF16">
    <property type="entry name" value="SHIKIMATE KINASE 1, CHLOROPLASTIC"/>
    <property type="match status" value="1"/>
</dbReference>
<dbReference type="Proteomes" id="UP000182248">
    <property type="component" value="Unassembled WGS sequence"/>
</dbReference>
<dbReference type="STRING" id="1150368.SAMN02927921_00245"/>
<proteinExistence type="inferred from homology"/>
<protein>
    <recommendedName>
        <fullName evidence="7">Shikimate kinase</fullName>
        <shortName evidence="7">SK</shortName>
        <ecNumber evidence="7">2.7.1.71</ecNumber>
    </recommendedName>
</protein>
<keyword evidence="5 7" id="KW-0067">ATP-binding</keyword>
<dbReference type="PRINTS" id="PR01100">
    <property type="entry name" value="SHIKIMTKNASE"/>
</dbReference>
<dbReference type="GO" id="GO:0005829">
    <property type="term" value="C:cytosol"/>
    <property type="evidence" value="ECO:0007669"/>
    <property type="project" value="TreeGrafter"/>
</dbReference>
<evidence type="ECO:0000313" key="8">
    <source>
        <dbReference type="EMBL" id="SFW14418.1"/>
    </source>
</evidence>
<comment type="catalytic activity">
    <reaction evidence="7">
        <text>shikimate + ATP = 3-phosphoshikimate + ADP + H(+)</text>
        <dbReference type="Rhea" id="RHEA:13121"/>
        <dbReference type="ChEBI" id="CHEBI:15378"/>
        <dbReference type="ChEBI" id="CHEBI:30616"/>
        <dbReference type="ChEBI" id="CHEBI:36208"/>
        <dbReference type="ChEBI" id="CHEBI:145989"/>
        <dbReference type="ChEBI" id="CHEBI:456216"/>
        <dbReference type="EC" id="2.7.1.71"/>
    </reaction>
</comment>
<comment type="function">
    <text evidence="7">Catalyzes the specific phosphorylation of the 3-hydroxyl group of shikimic acid using ATP as a cosubstrate.</text>
</comment>
<dbReference type="InterPro" id="IPR027417">
    <property type="entry name" value="P-loop_NTPase"/>
</dbReference>
<dbReference type="PANTHER" id="PTHR21087">
    <property type="entry name" value="SHIKIMATE KINASE"/>
    <property type="match status" value="1"/>
</dbReference>
<evidence type="ECO:0000313" key="9">
    <source>
        <dbReference type="Proteomes" id="UP000182248"/>
    </source>
</evidence>
<organism evidence="8 9">
    <name type="scientific">Sinomicrobium oceani</name>
    <dbReference type="NCBI Taxonomy" id="1150368"/>
    <lineage>
        <taxon>Bacteria</taxon>
        <taxon>Pseudomonadati</taxon>
        <taxon>Bacteroidota</taxon>
        <taxon>Flavobacteriia</taxon>
        <taxon>Flavobacteriales</taxon>
        <taxon>Flavobacteriaceae</taxon>
        <taxon>Sinomicrobium</taxon>
    </lineage>
</organism>
<dbReference type="EMBL" id="FPJE01000001">
    <property type="protein sequence ID" value="SFW14418.1"/>
    <property type="molecule type" value="Genomic_DNA"/>
</dbReference>
<keyword evidence="3 7" id="KW-0547">Nucleotide-binding</keyword>
<keyword evidence="7" id="KW-0963">Cytoplasm</keyword>
<keyword evidence="7" id="KW-0460">Magnesium</keyword>
<accession>A0A1K1LU83</accession>
<feature type="binding site" evidence="7">
    <location>
        <position position="14"/>
    </location>
    <ligand>
        <name>Mg(2+)</name>
        <dbReference type="ChEBI" id="CHEBI:18420"/>
    </ligand>
</feature>
<reference evidence="8 9" key="1">
    <citation type="submission" date="2016-11" db="EMBL/GenBank/DDBJ databases">
        <authorList>
            <person name="Jaros S."/>
            <person name="Januszkiewicz K."/>
            <person name="Wedrychowicz H."/>
        </authorList>
    </citation>
    <scope>NUCLEOTIDE SEQUENCE [LARGE SCALE GENOMIC DNA]</scope>
    <source>
        <strain evidence="8 9">CGMCC 1.12145</strain>
    </source>
</reference>
<feature type="binding site" evidence="7">
    <location>
        <position position="79"/>
    </location>
    <ligand>
        <name>substrate</name>
    </ligand>
</feature>
<feature type="binding site" evidence="7">
    <location>
        <position position="32"/>
    </location>
    <ligand>
        <name>substrate</name>
    </ligand>
</feature>
<dbReference type="InterPro" id="IPR031322">
    <property type="entry name" value="Shikimate/glucono_kinase"/>
</dbReference>
<evidence type="ECO:0000256" key="5">
    <source>
        <dbReference type="ARBA" id="ARBA00022840"/>
    </source>
</evidence>
<evidence type="ECO:0000256" key="7">
    <source>
        <dbReference type="HAMAP-Rule" id="MF_00109"/>
    </source>
</evidence>
<keyword evidence="6 7" id="KW-0057">Aromatic amino acid biosynthesis</keyword>
<dbReference type="GO" id="GO:0004765">
    <property type="term" value="F:shikimate kinase activity"/>
    <property type="evidence" value="ECO:0007669"/>
    <property type="project" value="UniProtKB-UniRule"/>
</dbReference>
<dbReference type="RefSeq" id="WP_072315476.1">
    <property type="nucleotide sequence ID" value="NZ_FPJE01000001.1"/>
</dbReference>
<dbReference type="GO" id="GO:0009073">
    <property type="term" value="P:aromatic amino acid family biosynthetic process"/>
    <property type="evidence" value="ECO:0007669"/>
    <property type="project" value="UniProtKB-KW"/>
</dbReference>
<comment type="subunit">
    <text evidence="7">Monomer.</text>
</comment>
<comment type="subcellular location">
    <subcellularLocation>
        <location evidence="7">Cytoplasm</location>
    </subcellularLocation>
</comment>
<keyword evidence="7" id="KW-0479">Metal-binding</keyword>
<dbReference type="Gene3D" id="3.40.50.300">
    <property type="entry name" value="P-loop containing nucleotide triphosphate hydrolases"/>
    <property type="match status" value="1"/>
</dbReference>
<keyword evidence="1 7" id="KW-0028">Amino-acid biosynthesis</keyword>
<dbReference type="OrthoDB" id="9800332at2"/>
<dbReference type="CDD" id="cd00464">
    <property type="entry name" value="SK"/>
    <property type="match status" value="1"/>
</dbReference>
<dbReference type="GO" id="GO:0009423">
    <property type="term" value="P:chorismate biosynthetic process"/>
    <property type="evidence" value="ECO:0007669"/>
    <property type="project" value="UniProtKB-UniRule"/>
</dbReference>
<evidence type="ECO:0000256" key="4">
    <source>
        <dbReference type="ARBA" id="ARBA00022777"/>
    </source>
</evidence>
<keyword evidence="9" id="KW-1185">Reference proteome</keyword>
<dbReference type="HAMAP" id="MF_00109">
    <property type="entry name" value="Shikimate_kinase"/>
    <property type="match status" value="1"/>
</dbReference>